<dbReference type="Pfam" id="PF01584">
    <property type="entry name" value="CheW"/>
    <property type="match status" value="1"/>
</dbReference>
<keyword evidence="4 9" id="KW-0597">Phosphoprotein</keyword>
<evidence type="ECO:0000256" key="8">
    <source>
        <dbReference type="ARBA" id="ARBA00035100"/>
    </source>
</evidence>
<proteinExistence type="predicted"/>
<feature type="domain" description="HPt" evidence="12">
    <location>
        <begin position="1"/>
        <end position="105"/>
    </location>
</feature>
<keyword evidence="14" id="KW-1185">Reference proteome</keyword>
<accession>A0A845HU67</accession>
<dbReference type="InterPro" id="IPR051315">
    <property type="entry name" value="Bact_Chemotaxis_CheA"/>
</dbReference>
<dbReference type="Gene3D" id="1.20.120.160">
    <property type="entry name" value="HPT domain"/>
    <property type="match status" value="1"/>
</dbReference>
<dbReference type="CDD" id="cd16916">
    <property type="entry name" value="HATPase_CheA-like"/>
    <property type="match status" value="1"/>
</dbReference>
<dbReference type="GO" id="GO:0006935">
    <property type="term" value="P:chemotaxis"/>
    <property type="evidence" value="ECO:0007669"/>
    <property type="project" value="InterPro"/>
</dbReference>
<evidence type="ECO:0000256" key="10">
    <source>
        <dbReference type="SAM" id="MobiDB-lite"/>
    </source>
</evidence>
<dbReference type="EMBL" id="WWCL01000001">
    <property type="protein sequence ID" value="MYN44372.1"/>
    <property type="molecule type" value="Genomic_DNA"/>
</dbReference>
<dbReference type="Pfam" id="PF01627">
    <property type="entry name" value="Hpt"/>
    <property type="match status" value="1"/>
</dbReference>
<keyword evidence="7" id="KW-0902">Two-component regulatory system</keyword>
<evidence type="ECO:0000256" key="6">
    <source>
        <dbReference type="ARBA" id="ARBA00022777"/>
    </source>
</evidence>
<dbReference type="PANTHER" id="PTHR43395">
    <property type="entry name" value="SENSOR HISTIDINE KINASE CHEA"/>
    <property type="match status" value="1"/>
</dbReference>
<feature type="domain" description="Histidine kinase" evidence="11">
    <location>
        <begin position="259"/>
        <end position="520"/>
    </location>
</feature>
<comment type="caution">
    <text evidence="13">The sequence shown here is derived from an EMBL/GenBank/DDBJ whole genome shotgun (WGS) entry which is preliminary data.</text>
</comment>
<dbReference type="InterPro" id="IPR036061">
    <property type="entry name" value="CheW-like_dom_sf"/>
</dbReference>
<dbReference type="InterPro" id="IPR037006">
    <property type="entry name" value="CheA-like_homodim_sf"/>
</dbReference>
<organism evidence="13 14">
    <name type="scientific">Duganella fentianensis</name>
    <dbReference type="NCBI Taxonomy" id="2692177"/>
    <lineage>
        <taxon>Bacteria</taxon>
        <taxon>Pseudomonadati</taxon>
        <taxon>Pseudomonadota</taxon>
        <taxon>Betaproteobacteria</taxon>
        <taxon>Burkholderiales</taxon>
        <taxon>Oxalobacteraceae</taxon>
        <taxon>Telluria group</taxon>
        <taxon>Duganella</taxon>
    </lineage>
</organism>
<gene>
    <name evidence="13" type="ORF">GTP23_04705</name>
</gene>
<keyword evidence="5" id="KW-0808">Transferase</keyword>
<dbReference type="SMART" id="SM00073">
    <property type="entry name" value="HPT"/>
    <property type="match status" value="1"/>
</dbReference>
<evidence type="ECO:0000313" key="14">
    <source>
        <dbReference type="Proteomes" id="UP000444316"/>
    </source>
</evidence>
<dbReference type="Pfam" id="PF02895">
    <property type="entry name" value="H-kinase_dim"/>
    <property type="match status" value="1"/>
</dbReference>
<dbReference type="CDD" id="cd00088">
    <property type="entry name" value="HPT"/>
    <property type="match status" value="1"/>
</dbReference>
<dbReference type="InterPro" id="IPR036641">
    <property type="entry name" value="HPT_dom_sf"/>
</dbReference>
<feature type="modified residue" description="Phosphohistidine" evidence="9">
    <location>
        <position position="44"/>
    </location>
</feature>
<evidence type="ECO:0000259" key="11">
    <source>
        <dbReference type="PROSITE" id="PS50109"/>
    </source>
</evidence>
<protein>
    <recommendedName>
        <fullName evidence="3">Chemotaxis protein CheA</fullName>
        <ecNumber evidence="2">2.7.13.3</ecNumber>
    </recommendedName>
</protein>
<sequence length="654" mass="67993">MDDMLKDFVVEAMDLAVNVEEHLLKLERDPDNKETLNAVFRSFHTIKGGAGFMGLPALVAACHLTENLFDALRTGAAPVTPLAIEAALQASGFVADQLAELNNGVEPDTLPAMPHDLEIILKDAIDGKTDSAPAAAAPAPAAAPVAAAPAAVAAPAPAPAAAPVDGNASTMTANGLDWDAMYEAVMPPGSYTRPAAAAAAPAPAAAVAAPAAVPAASAAAPAPAPAAAAPAPAATGSNPAATAVKREAAEKRDERPHAAPAKEESIRVDAVKLDALLEVAGESVQAANQAAVLLERLLQFKFEGQAQTLMATLAETLERASRYSTELQRATLATRMQPVGRLFQKFPRLVRELAKDLGKDVELTIEGAETEVDRVVVDSLYDPLVHMLRNALDHGVETPEERAGAGKSIKSYISLKAWQEANSVMIVLQDDGKGMDPVKLRAKALQKGLISESAQLTPDDCFQLVFLPGFSTKEVASSVSGRGVGMDVVKTAVEKNRGAIHIESELGKGTKFAIRLPIELSIVPTMLVSTSGAALALPMAVVQRVVELPEEFMEVGGAPVLKDQGRPLPVRSLAGALGYEDCREKVGIVVAAPQPYILAVEAVDGTADLVIKPMTAIAVEGITGTARSAEGELVLVVGLSFLMDGCRGNVRMAA</sequence>
<evidence type="ECO:0000256" key="4">
    <source>
        <dbReference type="ARBA" id="ARBA00022553"/>
    </source>
</evidence>
<dbReference type="Pfam" id="PF02518">
    <property type="entry name" value="HATPase_c"/>
    <property type="match status" value="1"/>
</dbReference>
<dbReference type="Gene3D" id="1.10.287.560">
    <property type="entry name" value="Histidine kinase CheA-like, homodimeric domain"/>
    <property type="match status" value="1"/>
</dbReference>
<evidence type="ECO:0000256" key="7">
    <source>
        <dbReference type="ARBA" id="ARBA00023012"/>
    </source>
</evidence>
<feature type="compositionally biased region" description="Low complexity" evidence="10">
    <location>
        <begin position="226"/>
        <end position="243"/>
    </location>
</feature>
<dbReference type="Gene3D" id="3.30.565.10">
    <property type="entry name" value="Histidine kinase-like ATPase, C-terminal domain"/>
    <property type="match status" value="1"/>
</dbReference>
<dbReference type="GO" id="GO:0005737">
    <property type="term" value="C:cytoplasm"/>
    <property type="evidence" value="ECO:0007669"/>
    <property type="project" value="InterPro"/>
</dbReference>
<feature type="compositionally biased region" description="Basic and acidic residues" evidence="10">
    <location>
        <begin position="244"/>
        <end position="263"/>
    </location>
</feature>
<dbReference type="InterPro" id="IPR004358">
    <property type="entry name" value="Sig_transdc_His_kin-like_C"/>
</dbReference>
<comment type="catalytic activity">
    <reaction evidence="1">
        <text>ATP + protein L-histidine = ADP + protein N-phospho-L-histidine.</text>
        <dbReference type="EC" id="2.7.13.3"/>
    </reaction>
</comment>
<dbReference type="InterPro" id="IPR003594">
    <property type="entry name" value="HATPase_dom"/>
</dbReference>
<dbReference type="RefSeq" id="WP_161034066.1">
    <property type="nucleotide sequence ID" value="NZ_WWCL01000001.1"/>
</dbReference>
<dbReference type="PROSITE" id="PS50894">
    <property type="entry name" value="HPT"/>
    <property type="match status" value="1"/>
</dbReference>
<dbReference type="SMART" id="SM00387">
    <property type="entry name" value="HATPase_c"/>
    <property type="match status" value="1"/>
</dbReference>
<evidence type="ECO:0000313" key="13">
    <source>
        <dbReference type="EMBL" id="MYN44372.1"/>
    </source>
</evidence>
<dbReference type="PANTHER" id="PTHR43395:SF1">
    <property type="entry name" value="CHEMOTAXIS PROTEIN CHEA"/>
    <property type="match status" value="1"/>
</dbReference>
<evidence type="ECO:0000259" key="12">
    <source>
        <dbReference type="PROSITE" id="PS50894"/>
    </source>
</evidence>
<evidence type="ECO:0000256" key="3">
    <source>
        <dbReference type="ARBA" id="ARBA00021495"/>
    </source>
</evidence>
<dbReference type="InterPro" id="IPR008207">
    <property type="entry name" value="Sig_transdc_His_kin_Hpt_dom"/>
</dbReference>
<evidence type="ECO:0000256" key="5">
    <source>
        <dbReference type="ARBA" id="ARBA00022679"/>
    </source>
</evidence>
<dbReference type="PRINTS" id="PR00344">
    <property type="entry name" value="BCTRLSENSOR"/>
</dbReference>
<dbReference type="AlphaFoldDB" id="A0A845HU67"/>
<dbReference type="InterPro" id="IPR036890">
    <property type="entry name" value="HATPase_C_sf"/>
</dbReference>
<dbReference type="SMART" id="SM00260">
    <property type="entry name" value="CheW"/>
    <property type="match status" value="1"/>
</dbReference>
<dbReference type="PROSITE" id="PS50109">
    <property type="entry name" value="HIS_KIN"/>
    <property type="match status" value="1"/>
</dbReference>
<dbReference type="Proteomes" id="UP000444316">
    <property type="component" value="Unassembled WGS sequence"/>
</dbReference>
<evidence type="ECO:0000256" key="9">
    <source>
        <dbReference type="PROSITE-ProRule" id="PRU00110"/>
    </source>
</evidence>
<name>A0A845HU67_9BURK</name>
<dbReference type="EC" id="2.7.13.3" evidence="2"/>
<dbReference type="SMART" id="SM01231">
    <property type="entry name" value="H-kinase_dim"/>
    <property type="match status" value="1"/>
</dbReference>
<evidence type="ECO:0000256" key="1">
    <source>
        <dbReference type="ARBA" id="ARBA00000085"/>
    </source>
</evidence>
<keyword evidence="6" id="KW-0418">Kinase</keyword>
<dbReference type="SUPFAM" id="SSF55874">
    <property type="entry name" value="ATPase domain of HSP90 chaperone/DNA topoisomerase II/histidine kinase"/>
    <property type="match status" value="1"/>
</dbReference>
<comment type="function">
    <text evidence="8">Involved in the transmission of sensory signals from the chemoreceptors to the flagellar motors. CheA is autophosphorylated; it can transfer its phosphate group to either CheB or CheY.</text>
</comment>
<dbReference type="SUPFAM" id="SSF50341">
    <property type="entry name" value="CheW-like"/>
    <property type="match status" value="1"/>
</dbReference>
<dbReference type="FunFam" id="3.30.565.10:FF:000016">
    <property type="entry name" value="Chemotaxis protein CheA, putative"/>
    <property type="match status" value="1"/>
</dbReference>
<dbReference type="GO" id="GO:0000155">
    <property type="term" value="F:phosphorelay sensor kinase activity"/>
    <property type="evidence" value="ECO:0007669"/>
    <property type="project" value="InterPro"/>
</dbReference>
<feature type="region of interest" description="Disordered" evidence="10">
    <location>
        <begin position="226"/>
        <end position="263"/>
    </location>
</feature>
<dbReference type="SUPFAM" id="SSF47226">
    <property type="entry name" value="Histidine-containing phosphotransfer domain, HPT domain"/>
    <property type="match status" value="1"/>
</dbReference>
<evidence type="ECO:0000256" key="2">
    <source>
        <dbReference type="ARBA" id="ARBA00012438"/>
    </source>
</evidence>
<reference evidence="13" key="1">
    <citation type="submission" date="2019-12" db="EMBL/GenBank/DDBJ databases">
        <title>Novel species isolated from a subtropical stream in China.</title>
        <authorList>
            <person name="Lu H."/>
        </authorList>
    </citation>
    <scope>NUCLEOTIDE SEQUENCE [LARGE SCALE GENOMIC DNA]</scope>
    <source>
        <strain evidence="13">FT93W</strain>
    </source>
</reference>
<dbReference type="InterPro" id="IPR005467">
    <property type="entry name" value="His_kinase_dom"/>
</dbReference>
<dbReference type="InterPro" id="IPR004105">
    <property type="entry name" value="CheA-like_dim"/>
</dbReference>
<dbReference type="InterPro" id="IPR002545">
    <property type="entry name" value="CheW-lke_dom"/>
</dbReference>